<dbReference type="Pfam" id="PF02776">
    <property type="entry name" value="TPP_enzyme_N"/>
    <property type="match status" value="1"/>
</dbReference>
<proteinExistence type="inferred from homology"/>
<dbReference type="GO" id="GO:0003984">
    <property type="term" value="F:acetolactate synthase activity"/>
    <property type="evidence" value="ECO:0007669"/>
    <property type="project" value="UniProtKB-EC"/>
</dbReference>
<evidence type="ECO:0000256" key="1">
    <source>
        <dbReference type="ARBA" id="ARBA00007812"/>
    </source>
</evidence>
<dbReference type="GO" id="GO:0005948">
    <property type="term" value="C:acetolactate synthase complex"/>
    <property type="evidence" value="ECO:0007669"/>
    <property type="project" value="TreeGrafter"/>
</dbReference>
<dbReference type="GO" id="GO:0050660">
    <property type="term" value="F:flavin adenine dinucleotide binding"/>
    <property type="evidence" value="ECO:0007669"/>
    <property type="project" value="TreeGrafter"/>
</dbReference>
<feature type="non-terminal residue" evidence="3">
    <location>
        <position position="67"/>
    </location>
</feature>
<dbReference type="GO" id="GO:0009099">
    <property type="term" value="P:L-valine biosynthetic process"/>
    <property type="evidence" value="ECO:0007669"/>
    <property type="project" value="TreeGrafter"/>
</dbReference>
<evidence type="ECO:0000313" key="3">
    <source>
        <dbReference type="EMBL" id="VAX29038.1"/>
    </source>
</evidence>
<dbReference type="EMBL" id="UOGH01000104">
    <property type="protein sequence ID" value="VAX29038.1"/>
    <property type="molecule type" value="Genomic_DNA"/>
</dbReference>
<sequence>MRMSGAEILIESLKREGVKHIFGYPGGVVLNIFDLLYENEDFQVILTRHEQGAVHAADGYARSTGKP</sequence>
<dbReference type="EC" id="2.2.1.6" evidence="3"/>
<reference evidence="3" key="1">
    <citation type="submission" date="2018-06" db="EMBL/GenBank/DDBJ databases">
        <authorList>
            <person name="Zhirakovskaya E."/>
        </authorList>
    </citation>
    <scope>NUCLEOTIDE SEQUENCE</scope>
</reference>
<comment type="similarity">
    <text evidence="1">Belongs to the TPP enzyme family.</text>
</comment>
<dbReference type="PANTHER" id="PTHR18968:SF13">
    <property type="entry name" value="ACETOLACTATE SYNTHASE CATALYTIC SUBUNIT, MITOCHONDRIAL"/>
    <property type="match status" value="1"/>
</dbReference>
<dbReference type="InterPro" id="IPR029061">
    <property type="entry name" value="THDP-binding"/>
</dbReference>
<dbReference type="Gene3D" id="3.40.50.970">
    <property type="match status" value="1"/>
</dbReference>
<gene>
    <name evidence="3" type="ORF">MNBD_NITROSPIRAE02-1211</name>
</gene>
<name>A0A3B1CYR3_9ZZZZ</name>
<dbReference type="GO" id="GO:0009097">
    <property type="term" value="P:isoleucine biosynthetic process"/>
    <property type="evidence" value="ECO:0007669"/>
    <property type="project" value="TreeGrafter"/>
</dbReference>
<dbReference type="GO" id="GO:0030976">
    <property type="term" value="F:thiamine pyrophosphate binding"/>
    <property type="evidence" value="ECO:0007669"/>
    <property type="project" value="InterPro"/>
</dbReference>
<dbReference type="InterPro" id="IPR045229">
    <property type="entry name" value="TPP_enz"/>
</dbReference>
<dbReference type="PANTHER" id="PTHR18968">
    <property type="entry name" value="THIAMINE PYROPHOSPHATE ENZYMES"/>
    <property type="match status" value="1"/>
</dbReference>
<dbReference type="SUPFAM" id="SSF52518">
    <property type="entry name" value="Thiamin diphosphate-binding fold (THDP-binding)"/>
    <property type="match status" value="1"/>
</dbReference>
<dbReference type="InterPro" id="IPR012001">
    <property type="entry name" value="Thiamin_PyroP_enz_TPP-bd_dom"/>
</dbReference>
<accession>A0A3B1CYR3</accession>
<feature type="domain" description="Thiamine pyrophosphate enzyme N-terminal TPP-binding" evidence="2">
    <location>
        <begin position="3"/>
        <end position="67"/>
    </location>
</feature>
<protein>
    <submittedName>
        <fullName evidence="3">Acetolactate synthase large subunit</fullName>
        <ecNumber evidence="3">2.2.1.6</ecNumber>
    </submittedName>
</protein>
<organism evidence="3">
    <name type="scientific">hydrothermal vent metagenome</name>
    <dbReference type="NCBI Taxonomy" id="652676"/>
    <lineage>
        <taxon>unclassified sequences</taxon>
        <taxon>metagenomes</taxon>
        <taxon>ecological metagenomes</taxon>
    </lineage>
</organism>
<keyword evidence="3" id="KW-0808">Transferase</keyword>
<dbReference type="AlphaFoldDB" id="A0A3B1CYR3"/>
<evidence type="ECO:0000259" key="2">
    <source>
        <dbReference type="Pfam" id="PF02776"/>
    </source>
</evidence>
<dbReference type="CDD" id="cd07035">
    <property type="entry name" value="TPP_PYR_POX_like"/>
    <property type="match status" value="1"/>
</dbReference>